<keyword evidence="1" id="KW-0732">Signal</keyword>
<dbReference type="InterPro" id="IPR000073">
    <property type="entry name" value="AB_hydrolase_1"/>
</dbReference>
<organism evidence="3 4">
    <name type="scientific">Desulfobulbus propionicus (strain ATCC 33891 / DSM 2032 / VKM B-1956 / 1pr3)</name>
    <dbReference type="NCBI Taxonomy" id="577650"/>
    <lineage>
        <taxon>Bacteria</taxon>
        <taxon>Pseudomonadati</taxon>
        <taxon>Thermodesulfobacteriota</taxon>
        <taxon>Desulfobulbia</taxon>
        <taxon>Desulfobulbales</taxon>
        <taxon>Desulfobulbaceae</taxon>
        <taxon>Desulfobulbus</taxon>
    </lineage>
</organism>
<feature type="chain" id="PRO_5030840972" evidence="1">
    <location>
        <begin position="42"/>
        <end position="325"/>
    </location>
</feature>
<name>A0A7U3YMA0_DESPD</name>
<keyword evidence="4" id="KW-1185">Reference proteome</keyword>
<dbReference type="EMBL" id="CP002364">
    <property type="protein sequence ID" value="ADW17813.1"/>
    <property type="molecule type" value="Genomic_DNA"/>
</dbReference>
<dbReference type="InterPro" id="IPR050266">
    <property type="entry name" value="AB_hydrolase_sf"/>
</dbReference>
<dbReference type="PANTHER" id="PTHR43798">
    <property type="entry name" value="MONOACYLGLYCEROL LIPASE"/>
    <property type="match status" value="1"/>
</dbReference>
<evidence type="ECO:0000259" key="2">
    <source>
        <dbReference type="Pfam" id="PF12697"/>
    </source>
</evidence>
<dbReference type="GO" id="GO:0016020">
    <property type="term" value="C:membrane"/>
    <property type="evidence" value="ECO:0007669"/>
    <property type="project" value="TreeGrafter"/>
</dbReference>
<dbReference type="Pfam" id="PF12697">
    <property type="entry name" value="Abhydrolase_6"/>
    <property type="match status" value="1"/>
</dbReference>
<gene>
    <name evidence="3" type="ordered locus">Despr_1661</name>
</gene>
<reference evidence="3 4" key="1">
    <citation type="journal article" date="2011" name="Stand. Genomic Sci.">
        <title>Complete genome sequence of Desulfobulbus propionicus type strain (1pr3).</title>
        <authorList>
            <person name="Pagani I."/>
            <person name="Lapidus A."/>
            <person name="Nolan M."/>
            <person name="Lucas S."/>
            <person name="Hammon N."/>
            <person name="Deshpande S."/>
            <person name="Cheng J.F."/>
            <person name="Chertkov O."/>
            <person name="Davenport K."/>
            <person name="Tapia R."/>
            <person name="Han C."/>
            <person name="Goodwin L."/>
            <person name="Pitluck S."/>
            <person name="Liolios K."/>
            <person name="Mavromatis K."/>
            <person name="Ivanova N."/>
            <person name="Mikhailova N."/>
            <person name="Pati A."/>
            <person name="Chen A."/>
            <person name="Palaniappan K."/>
            <person name="Land M."/>
            <person name="Hauser L."/>
            <person name="Chang Y.J."/>
            <person name="Jeffries C.D."/>
            <person name="Detter J.C."/>
            <person name="Brambilla E."/>
            <person name="Kannan K.P."/>
            <person name="Djao O.D."/>
            <person name="Rohde M."/>
            <person name="Pukall R."/>
            <person name="Spring S."/>
            <person name="Goker M."/>
            <person name="Sikorski J."/>
            <person name="Woyke T."/>
            <person name="Bristow J."/>
            <person name="Eisen J.A."/>
            <person name="Markowitz V."/>
            <person name="Hugenholtz P."/>
            <person name="Kyrpides N.C."/>
            <person name="Klenk H.P."/>
        </authorList>
    </citation>
    <scope>NUCLEOTIDE SEQUENCE [LARGE SCALE GENOMIC DNA]</scope>
    <source>
        <strain evidence="4">ATCC 33891 / DSM 2032 / 1pr3</strain>
    </source>
</reference>
<feature type="signal peptide" evidence="1">
    <location>
        <begin position="1"/>
        <end position="41"/>
    </location>
</feature>
<dbReference type="PRINTS" id="PR00111">
    <property type="entry name" value="ABHYDROLASE"/>
</dbReference>
<dbReference type="InterPro" id="IPR029058">
    <property type="entry name" value="AB_hydrolase_fold"/>
</dbReference>
<dbReference type="Proteomes" id="UP000006365">
    <property type="component" value="Chromosome"/>
</dbReference>
<sequence length="325" mass="35746">MTACVPQKRFHAARGTCWSLRTFVLLAVLVLLAVTAQTAQAGSTMSNWPQVALSKDKTPISYEVYGSGEPTLILVHGWSTDARYWRLQVEYLARKYRVVALDLAGHGHSGLTREDYSMQAFGEDVRAVAEAVGSSTIILVGHSMGGQVIAEAARLMPEKVIGLIGVDSYDNIEYPMSRSEMEMVLAPMIDDFREASRAFVADMLLPSTDPQLRAWILADMSSAPPRVALSALEEMMDLFVTGKAARVFDDVKAPVVSINGDLWPVNTEANQRHMHLLETITIQQSDHFLMLARPHAFNQALEQGVHAILRHAAQKETNESGSSLP</sequence>
<dbReference type="GO" id="GO:0016787">
    <property type="term" value="F:hydrolase activity"/>
    <property type="evidence" value="ECO:0007669"/>
    <property type="project" value="UniProtKB-KW"/>
</dbReference>
<proteinExistence type="predicted"/>
<evidence type="ECO:0000256" key="1">
    <source>
        <dbReference type="SAM" id="SignalP"/>
    </source>
</evidence>
<dbReference type="KEGG" id="dpr:Despr_1661"/>
<protein>
    <submittedName>
        <fullName evidence="3">Alpha/beta hydrolase fold protein</fullName>
    </submittedName>
</protein>
<dbReference type="Gene3D" id="3.40.50.1820">
    <property type="entry name" value="alpha/beta hydrolase"/>
    <property type="match status" value="1"/>
</dbReference>
<dbReference type="PANTHER" id="PTHR43798:SF33">
    <property type="entry name" value="HYDROLASE, PUTATIVE (AFU_ORTHOLOGUE AFUA_2G14860)-RELATED"/>
    <property type="match status" value="1"/>
</dbReference>
<keyword evidence="3" id="KW-0378">Hydrolase</keyword>
<evidence type="ECO:0000313" key="4">
    <source>
        <dbReference type="Proteomes" id="UP000006365"/>
    </source>
</evidence>
<evidence type="ECO:0000313" key="3">
    <source>
        <dbReference type="EMBL" id="ADW17813.1"/>
    </source>
</evidence>
<feature type="domain" description="AB hydrolase-1" evidence="2">
    <location>
        <begin position="72"/>
        <end position="300"/>
    </location>
</feature>
<dbReference type="SUPFAM" id="SSF53474">
    <property type="entry name" value="alpha/beta-Hydrolases"/>
    <property type="match status" value="1"/>
</dbReference>
<accession>A0A7U3YMA0</accession>
<dbReference type="AlphaFoldDB" id="A0A7U3YMA0"/>